<organism evidence="10 11">
    <name type="scientific">Mya arenaria</name>
    <name type="common">Soft-shell clam</name>
    <dbReference type="NCBI Taxonomy" id="6604"/>
    <lineage>
        <taxon>Eukaryota</taxon>
        <taxon>Metazoa</taxon>
        <taxon>Spiralia</taxon>
        <taxon>Lophotrochozoa</taxon>
        <taxon>Mollusca</taxon>
        <taxon>Bivalvia</taxon>
        <taxon>Autobranchia</taxon>
        <taxon>Heteroconchia</taxon>
        <taxon>Euheterodonta</taxon>
        <taxon>Imparidentia</taxon>
        <taxon>Neoheterodontei</taxon>
        <taxon>Myida</taxon>
        <taxon>Myoidea</taxon>
        <taxon>Myidae</taxon>
        <taxon>Mya</taxon>
    </lineage>
</organism>
<evidence type="ECO:0000256" key="1">
    <source>
        <dbReference type="ARBA" id="ARBA00004173"/>
    </source>
</evidence>
<dbReference type="InterPro" id="IPR026299">
    <property type="entry name" value="MRP-S31"/>
</dbReference>
<evidence type="ECO:0000256" key="9">
    <source>
        <dbReference type="SAM" id="MobiDB-lite"/>
    </source>
</evidence>
<evidence type="ECO:0000313" key="11">
    <source>
        <dbReference type="Proteomes" id="UP001164746"/>
    </source>
</evidence>
<evidence type="ECO:0000256" key="5">
    <source>
        <dbReference type="ARBA" id="ARBA00023128"/>
    </source>
</evidence>
<evidence type="ECO:0000256" key="6">
    <source>
        <dbReference type="ARBA" id="ARBA00023274"/>
    </source>
</evidence>
<keyword evidence="11" id="KW-1185">Reference proteome</keyword>
<evidence type="ECO:0000313" key="10">
    <source>
        <dbReference type="EMBL" id="WAR06752.1"/>
    </source>
</evidence>
<accession>A0ABY7ECS5</accession>
<name>A0ABY7ECS5_MYAAR</name>
<dbReference type="EMBL" id="CP111017">
    <property type="protein sequence ID" value="WAR06752.1"/>
    <property type="molecule type" value="Genomic_DNA"/>
</dbReference>
<evidence type="ECO:0000256" key="4">
    <source>
        <dbReference type="ARBA" id="ARBA00022980"/>
    </source>
</evidence>
<feature type="compositionally biased region" description="Low complexity" evidence="9">
    <location>
        <begin position="109"/>
        <end position="129"/>
    </location>
</feature>
<protein>
    <recommendedName>
        <fullName evidence="7">Small ribosomal subunit protein mS31</fullName>
    </recommendedName>
    <alternativeName>
        <fullName evidence="8">28S ribosomal protein S31, mitochondrial</fullName>
    </alternativeName>
</protein>
<dbReference type="Proteomes" id="UP001164746">
    <property type="component" value="Chromosome 6"/>
</dbReference>
<evidence type="ECO:0000256" key="7">
    <source>
        <dbReference type="ARBA" id="ARBA00035133"/>
    </source>
</evidence>
<feature type="compositionally biased region" description="Basic and acidic residues" evidence="9">
    <location>
        <begin position="145"/>
        <end position="159"/>
    </location>
</feature>
<feature type="compositionally biased region" description="Basic and acidic residues" evidence="9">
    <location>
        <begin position="72"/>
        <end position="107"/>
    </location>
</feature>
<proteinExistence type="inferred from homology"/>
<keyword evidence="4" id="KW-0689">Ribosomal protein</keyword>
<keyword evidence="6" id="KW-0687">Ribonucleoprotein</keyword>
<feature type="region of interest" description="Disordered" evidence="9">
    <location>
        <begin position="66"/>
        <end position="161"/>
    </location>
</feature>
<comment type="similarity">
    <text evidence="2">Belongs to the mitochondrion-specific ribosomal protein mS31 family.</text>
</comment>
<dbReference type="PANTHER" id="PTHR13231">
    <property type="entry name" value="MITOCHONDRIAL RIBOSOMAL PROTEIN S31"/>
    <property type="match status" value="1"/>
</dbReference>
<sequence>MNSPPIVQRTFTETSRVTATVNFIEPDLSVEIAKPTVIGACNESTFSEPGAVERAWQAGPSRTITTGSFQLCKERQNKGRDLDENEAKKEGTSVKGSRLEDVAREKNMSSTSSDSSSSSESDSEGSSSDSDMEALDPKLVSAVKEVAEHMPGNKKEAETKILGQLLSQYKTTSSQKNGQTPRKSKEACKTNILEGMQFDLGQSQKKVVRGQRKEAKLSSIDDEDPESGENTKTARYWFVQRKTIGDIQEGRLKDSWEEEKTVKFHEHVLLENQIRDFPRKGPIRHFMELVTVTLSKNPHLTVQQKHEHIDWFRNYFNEKSDILEAKLGADGIIKRSDKIAGSPDKGV</sequence>
<dbReference type="Pfam" id="PF15433">
    <property type="entry name" value="MRP-S31"/>
    <property type="match status" value="2"/>
</dbReference>
<evidence type="ECO:0000256" key="3">
    <source>
        <dbReference type="ARBA" id="ARBA00022946"/>
    </source>
</evidence>
<reference evidence="10" key="1">
    <citation type="submission" date="2022-11" db="EMBL/GenBank/DDBJ databases">
        <title>Centuries of genome instability and evolution in soft-shell clam transmissible cancer (bioRxiv).</title>
        <authorList>
            <person name="Hart S.F.M."/>
            <person name="Yonemitsu M.A."/>
            <person name="Giersch R.M."/>
            <person name="Beal B.F."/>
            <person name="Arriagada G."/>
            <person name="Davis B.W."/>
            <person name="Ostrander E.A."/>
            <person name="Goff S.P."/>
            <person name="Metzger M.J."/>
        </authorList>
    </citation>
    <scope>NUCLEOTIDE SEQUENCE</scope>
    <source>
        <strain evidence="10">MELC-2E11</strain>
        <tissue evidence="10">Siphon/mantle</tissue>
    </source>
</reference>
<keyword evidence="5" id="KW-0496">Mitochondrion</keyword>
<dbReference type="PANTHER" id="PTHR13231:SF3">
    <property type="entry name" value="SMALL RIBOSOMAL SUBUNIT PROTEIN MS31"/>
    <property type="match status" value="1"/>
</dbReference>
<gene>
    <name evidence="10" type="ORF">MAR_016710</name>
</gene>
<evidence type="ECO:0000256" key="8">
    <source>
        <dbReference type="ARBA" id="ARBA00035363"/>
    </source>
</evidence>
<comment type="subcellular location">
    <subcellularLocation>
        <location evidence="1">Mitochondrion</location>
    </subcellularLocation>
</comment>
<keyword evidence="3" id="KW-0809">Transit peptide</keyword>
<evidence type="ECO:0000256" key="2">
    <source>
        <dbReference type="ARBA" id="ARBA00011057"/>
    </source>
</evidence>
<feature type="region of interest" description="Disordered" evidence="9">
    <location>
        <begin position="209"/>
        <end position="230"/>
    </location>
</feature>